<dbReference type="GO" id="GO:0005737">
    <property type="term" value="C:cytoplasm"/>
    <property type="evidence" value="ECO:0007669"/>
    <property type="project" value="TreeGrafter"/>
</dbReference>
<protein>
    <submittedName>
        <fullName evidence="4">Uncharacterized protein</fullName>
    </submittedName>
</protein>
<dbReference type="EMBL" id="CP022983">
    <property type="protein sequence ID" value="ASV66801.1"/>
    <property type="molecule type" value="Genomic_DNA"/>
</dbReference>
<sequence length="196" mass="21512">MRLQLIKAARDGDKDHLLTLLNIGANINALDDEGNTAVMAATQQNQVEIVQVLIAHGADINIRNKRLDNVLLYAGAEGLLEIVQLAIQAGADTTITNRYGGIAIIPACERGHIEVVKELLTHSDTDVNHINNLHWTALLEAIILSDGGKTHQEIVQLLIDHGADITITDKDGVTPLQHARDRGYREMIEIMEKVKK</sequence>
<evidence type="ECO:0000256" key="3">
    <source>
        <dbReference type="PROSITE-ProRule" id="PRU00023"/>
    </source>
</evidence>
<reference evidence="4 5" key="1">
    <citation type="submission" date="2017-08" db="EMBL/GenBank/DDBJ databases">
        <title>Complete Genome Sequence of Bacillus kochii Oregon-R-modENCODE STRAIN BDGP4, isolated from Drosophila melanogaster gut.</title>
        <authorList>
            <person name="Wan K.H."/>
            <person name="Yu C."/>
            <person name="Park S."/>
            <person name="Hammonds A.S."/>
            <person name="Booth B.W."/>
            <person name="Celniker S.E."/>
        </authorList>
    </citation>
    <scope>NUCLEOTIDE SEQUENCE [LARGE SCALE GENOMIC DNA]</scope>
    <source>
        <strain evidence="4 5">BDGP4</strain>
    </source>
</reference>
<dbReference type="RefSeq" id="WP_095370376.1">
    <property type="nucleotide sequence ID" value="NZ_CP022983.1"/>
</dbReference>
<keyword evidence="2 3" id="KW-0040">ANK repeat</keyword>
<keyword evidence="5" id="KW-1185">Reference proteome</keyword>
<dbReference type="OrthoDB" id="9812708at2"/>
<dbReference type="SUPFAM" id="SSF48403">
    <property type="entry name" value="Ankyrin repeat"/>
    <property type="match status" value="1"/>
</dbReference>
<dbReference type="PANTHER" id="PTHR24198:SF165">
    <property type="entry name" value="ANKYRIN REPEAT-CONTAINING PROTEIN-RELATED"/>
    <property type="match status" value="1"/>
</dbReference>
<dbReference type="SMART" id="SM00248">
    <property type="entry name" value="ANK"/>
    <property type="match status" value="5"/>
</dbReference>
<accession>A0A248TF25</accession>
<organism evidence="4 5">
    <name type="scientific">Cytobacillus kochii</name>
    <dbReference type="NCBI Taxonomy" id="859143"/>
    <lineage>
        <taxon>Bacteria</taxon>
        <taxon>Bacillati</taxon>
        <taxon>Bacillota</taxon>
        <taxon>Bacilli</taxon>
        <taxon>Bacillales</taxon>
        <taxon>Bacillaceae</taxon>
        <taxon>Cytobacillus</taxon>
    </lineage>
</organism>
<dbReference type="PROSITE" id="PS50297">
    <property type="entry name" value="ANK_REP_REGION"/>
    <property type="match status" value="1"/>
</dbReference>
<feature type="repeat" description="ANK" evidence="3">
    <location>
        <begin position="33"/>
        <end position="65"/>
    </location>
</feature>
<evidence type="ECO:0000256" key="1">
    <source>
        <dbReference type="ARBA" id="ARBA00022737"/>
    </source>
</evidence>
<dbReference type="InterPro" id="IPR002110">
    <property type="entry name" value="Ankyrin_rpt"/>
</dbReference>
<gene>
    <name evidence="4" type="ORF">CKF48_05380</name>
</gene>
<dbReference type="Pfam" id="PF12796">
    <property type="entry name" value="Ank_2"/>
    <property type="match status" value="2"/>
</dbReference>
<dbReference type="PROSITE" id="PS50088">
    <property type="entry name" value="ANK_REPEAT"/>
    <property type="match status" value="1"/>
</dbReference>
<dbReference type="Proteomes" id="UP000215137">
    <property type="component" value="Chromosome"/>
</dbReference>
<keyword evidence="1" id="KW-0677">Repeat</keyword>
<name>A0A248TF25_9BACI</name>
<dbReference type="PRINTS" id="PR01415">
    <property type="entry name" value="ANKYRIN"/>
</dbReference>
<dbReference type="KEGG" id="bko:CKF48_05380"/>
<dbReference type="PANTHER" id="PTHR24198">
    <property type="entry name" value="ANKYRIN REPEAT AND PROTEIN KINASE DOMAIN-CONTAINING PROTEIN"/>
    <property type="match status" value="1"/>
</dbReference>
<proteinExistence type="predicted"/>
<dbReference type="AlphaFoldDB" id="A0A248TF25"/>
<evidence type="ECO:0000313" key="5">
    <source>
        <dbReference type="Proteomes" id="UP000215137"/>
    </source>
</evidence>
<dbReference type="Gene3D" id="1.25.40.20">
    <property type="entry name" value="Ankyrin repeat-containing domain"/>
    <property type="match status" value="1"/>
</dbReference>
<evidence type="ECO:0000313" key="4">
    <source>
        <dbReference type="EMBL" id="ASV66801.1"/>
    </source>
</evidence>
<evidence type="ECO:0000256" key="2">
    <source>
        <dbReference type="ARBA" id="ARBA00023043"/>
    </source>
</evidence>
<dbReference type="InterPro" id="IPR036770">
    <property type="entry name" value="Ankyrin_rpt-contain_sf"/>
</dbReference>